<evidence type="ECO:0000313" key="8">
    <source>
        <dbReference type="Proteomes" id="UP000006906"/>
    </source>
</evidence>
<dbReference type="SUPFAM" id="SSF53098">
    <property type="entry name" value="Ribonuclease H-like"/>
    <property type="match status" value="1"/>
</dbReference>
<dbReference type="InterPro" id="IPR047187">
    <property type="entry name" value="SF1_C_Upf1"/>
</dbReference>
<dbReference type="Proteomes" id="UP000006906">
    <property type="component" value="Chromosome 17"/>
</dbReference>
<evidence type="ECO:0000256" key="5">
    <source>
        <dbReference type="SAM" id="MobiDB-lite"/>
    </source>
</evidence>
<dbReference type="Pfam" id="PF13604">
    <property type="entry name" value="AAA_30"/>
    <property type="match status" value="1"/>
</dbReference>
<feature type="compositionally biased region" description="Low complexity" evidence="5">
    <location>
        <begin position="272"/>
        <end position="282"/>
    </location>
</feature>
<dbReference type="PaxDb" id="3055-EDO97780"/>
<dbReference type="KEGG" id="cre:CHLRE_17g739900v5"/>
<dbReference type="GO" id="GO:0005524">
    <property type="term" value="F:ATP binding"/>
    <property type="evidence" value="ECO:0007669"/>
    <property type="project" value="UniProtKB-KW"/>
</dbReference>
<evidence type="ECO:0000313" key="7">
    <source>
        <dbReference type="EMBL" id="PNW70943.1"/>
    </source>
</evidence>
<evidence type="ECO:0000256" key="3">
    <source>
        <dbReference type="ARBA" id="ARBA00022806"/>
    </source>
</evidence>
<reference evidence="7 8" key="1">
    <citation type="journal article" date="2007" name="Science">
        <title>The Chlamydomonas genome reveals the evolution of key animal and plant functions.</title>
        <authorList>
            <person name="Merchant S.S."/>
            <person name="Prochnik S.E."/>
            <person name="Vallon O."/>
            <person name="Harris E.H."/>
            <person name="Karpowicz S.J."/>
            <person name="Witman G.B."/>
            <person name="Terry A."/>
            <person name="Salamov A."/>
            <person name="Fritz-Laylin L.K."/>
            <person name="Marechal-Drouard L."/>
            <person name="Marshall W.F."/>
            <person name="Qu L.H."/>
            <person name="Nelson D.R."/>
            <person name="Sanderfoot A.A."/>
            <person name="Spalding M.H."/>
            <person name="Kapitonov V.V."/>
            <person name="Ren Q."/>
            <person name="Ferris P."/>
            <person name="Lindquist E."/>
            <person name="Shapiro H."/>
            <person name="Lucas S.M."/>
            <person name="Grimwood J."/>
            <person name="Schmutz J."/>
            <person name="Cardol P."/>
            <person name="Cerutti H."/>
            <person name="Chanfreau G."/>
            <person name="Chen C.L."/>
            <person name="Cognat V."/>
            <person name="Croft M.T."/>
            <person name="Dent R."/>
            <person name="Dutcher S."/>
            <person name="Fernandez E."/>
            <person name="Fukuzawa H."/>
            <person name="Gonzalez-Ballester D."/>
            <person name="Gonzalez-Halphen D."/>
            <person name="Hallmann A."/>
            <person name="Hanikenne M."/>
            <person name="Hippler M."/>
            <person name="Inwood W."/>
            <person name="Jabbari K."/>
            <person name="Kalanon M."/>
            <person name="Kuras R."/>
            <person name="Lefebvre P.A."/>
            <person name="Lemaire S.D."/>
            <person name="Lobanov A.V."/>
            <person name="Lohr M."/>
            <person name="Manuell A."/>
            <person name="Meier I."/>
            <person name="Mets L."/>
            <person name="Mittag M."/>
            <person name="Mittelmeier T."/>
            <person name="Moroney J.V."/>
            <person name="Moseley J."/>
            <person name="Napoli C."/>
            <person name="Nedelcu A.M."/>
            <person name="Niyogi K."/>
            <person name="Novoselov S.V."/>
            <person name="Paulsen I.T."/>
            <person name="Pazour G."/>
            <person name="Purton S."/>
            <person name="Ral J.P."/>
            <person name="Riano-Pachon D.M."/>
            <person name="Riekhof W."/>
            <person name="Rymarquis L."/>
            <person name="Schroda M."/>
            <person name="Stern D."/>
            <person name="Umen J."/>
            <person name="Willows R."/>
            <person name="Wilson N."/>
            <person name="Zimmer S.L."/>
            <person name="Allmer J."/>
            <person name="Balk J."/>
            <person name="Bisova K."/>
            <person name="Chen C.J."/>
            <person name="Elias M."/>
            <person name="Gendler K."/>
            <person name="Hauser C."/>
            <person name="Lamb M.R."/>
            <person name="Ledford H."/>
            <person name="Long J.C."/>
            <person name="Minagawa J."/>
            <person name="Page M.D."/>
            <person name="Pan J."/>
            <person name="Pootakham W."/>
            <person name="Roje S."/>
            <person name="Rose A."/>
            <person name="Stahlberg E."/>
            <person name="Terauchi A.M."/>
            <person name="Yang P."/>
            <person name="Ball S."/>
            <person name="Bowler C."/>
            <person name="Dieckmann C.L."/>
            <person name="Gladyshev V.N."/>
            <person name="Green P."/>
            <person name="Jorgensen R."/>
            <person name="Mayfield S."/>
            <person name="Mueller-Roeber B."/>
            <person name="Rajamani S."/>
            <person name="Sayre R.T."/>
            <person name="Brokstein P."/>
            <person name="Dubchak I."/>
            <person name="Goodstein D."/>
            <person name="Hornick L."/>
            <person name="Huang Y.W."/>
            <person name="Jhaveri J."/>
            <person name="Luo Y."/>
            <person name="Martinez D."/>
            <person name="Ngau W.C."/>
            <person name="Otillar B."/>
            <person name="Poliakov A."/>
            <person name="Porter A."/>
            <person name="Szajkowski L."/>
            <person name="Werner G."/>
            <person name="Zhou K."/>
            <person name="Grigoriev I.V."/>
            <person name="Rokhsar D.S."/>
            <person name="Grossman A.R."/>
        </authorList>
    </citation>
    <scope>NUCLEOTIDE SEQUENCE [LARGE SCALE GENOMIC DNA]</scope>
    <source>
        <strain evidence="8">CC-503</strain>
    </source>
</reference>
<keyword evidence="1" id="KW-0547">Nucleotide-binding</keyword>
<dbReference type="GeneID" id="5726643"/>
<keyword evidence="4" id="KW-0067">ATP-binding</keyword>
<dbReference type="Pfam" id="PF13087">
    <property type="entry name" value="AAA_12"/>
    <property type="match status" value="1"/>
</dbReference>
<protein>
    <recommendedName>
        <fullName evidence="6">DNA2/NAM7 helicase-like C-terminal domain-containing protein</fullName>
    </recommendedName>
</protein>
<gene>
    <name evidence="7" type="ORF">CHLRE_17g739900v5</name>
</gene>
<feature type="domain" description="DNA2/NAM7 helicase-like C-terminal" evidence="6">
    <location>
        <begin position="1112"/>
        <end position="1310"/>
    </location>
</feature>
<dbReference type="Gene3D" id="3.30.420.10">
    <property type="entry name" value="Ribonuclease H-like superfamily/Ribonuclease H"/>
    <property type="match status" value="1"/>
</dbReference>
<organism evidence="7 8">
    <name type="scientific">Chlamydomonas reinhardtii</name>
    <name type="common">Chlamydomonas smithii</name>
    <dbReference type="NCBI Taxonomy" id="3055"/>
    <lineage>
        <taxon>Eukaryota</taxon>
        <taxon>Viridiplantae</taxon>
        <taxon>Chlorophyta</taxon>
        <taxon>core chlorophytes</taxon>
        <taxon>Chlorophyceae</taxon>
        <taxon>CS clade</taxon>
        <taxon>Chlamydomonadales</taxon>
        <taxon>Chlamydomonadaceae</taxon>
        <taxon>Chlamydomonas</taxon>
    </lineage>
</organism>
<evidence type="ECO:0000256" key="1">
    <source>
        <dbReference type="ARBA" id="ARBA00022741"/>
    </source>
</evidence>
<feature type="compositionally biased region" description="Low complexity" evidence="5">
    <location>
        <begin position="24"/>
        <end position="33"/>
    </location>
</feature>
<dbReference type="InterPro" id="IPR027417">
    <property type="entry name" value="P-loop_NTPase"/>
</dbReference>
<dbReference type="InterPro" id="IPR041679">
    <property type="entry name" value="DNA2/NAM7-like_C"/>
</dbReference>
<feature type="region of interest" description="Disordered" evidence="5">
    <location>
        <begin position="1"/>
        <end position="191"/>
    </location>
</feature>
<dbReference type="Gene3D" id="3.40.50.300">
    <property type="entry name" value="P-loop containing nucleotide triphosphate hydrolases"/>
    <property type="match status" value="2"/>
</dbReference>
<dbReference type="ExpressionAtlas" id="A0A2K3CRP0">
    <property type="expression patterns" value="baseline and differential"/>
</dbReference>
<feature type="compositionally biased region" description="Gly residues" evidence="5">
    <location>
        <begin position="1236"/>
        <end position="1254"/>
    </location>
</feature>
<keyword evidence="2" id="KW-0378">Hydrolase</keyword>
<accession>A0A2K3CRP0</accession>
<evidence type="ECO:0000256" key="4">
    <source>
        <dbReference type="ARBA" id="ARBA00022840"/>
    </source>
</evidence>
<dbReference type="InterPro" id="IPR050534">
    <property type="entry name" value="Coronavir_polyprotein_1ab"/>
</dbReference>
<dbReference type="SUPFAM" id="SSF52540">
    <property type="entry name" value="P-loop containing nucleoside triphosphate hydrolases"/>
    <property type="match status" value="1"/>
</dbReference>
<dbReference type="PANTHER" id="PTHR43788">
    <property type="entry name" value="DNA2/NAM7 HELICASE FAMILY MEMBER"/>
    <property type="match status" value="1"/>
</dbReference>
<name>A0A2K3CRP0_CHLRE</name>
<dbReference type="InterPro" id="IPR036397">
    <property type="entry name" value="RNaseH_sf"/>
</dbReference>
<dbReference type="InParanoid" id="A0A2K3CRP0"/>
<dbReference type="CDD" id="cd17934">
    <property type="entry name" value="DEXXQc_Upf1-like"/>
    <property type="match status" value="1"/>
</dbReference>
<dbReference type="InterPro" id="IPR012337">
    <property type="entry name" value="RNaseH-like_sf"/>
</dbReference>
<dbReference type="RefSeq" id="XP_001701078.2">
    <property type="nucleotide sequence ID" value="XM_001701026.2"/>
</dbReference>
<feature type="compositionally biased region" description="Pro residues" evidence="5">
    <location>
        <begin position="34"/>
        <end position="48"/>
    </location>
</feature>
<sequence length="1337" mass="138534">MGNAPSSEGSAGGRAAEERGRDSPPLLVTLALAAPPPYPPAPVPPPPHTLQVNVPAAASSSGADLLATPAPKAQSSSIMSTPPAAPADAAAAPPTPRASHDGGASGSGSGSHRRPDQDEAPRRQVARPPTNTPAYPPLPPSPSNRILQTAAASSSTSSMAARTAVAAVPPPATQLPRPSSRMLLRPASSGLASCASTASLSSVATSTTAVATSATGATGLAALNRASSAAASATSLSRNTSGASLVSGAGGLPMAQRLPPPPQQQQPKPRPNRQQQTAGARDAAAGAAVTVDLIIPLDPPVAGISALHVVAVQAQQLAPKHVSWLAAGWACVPKDAAVEALAEALNLGDGAAAATTGGAAASSSGTAGKGGKTFGKGKAAAAAANRRAVAAAAAPKLWPLPKVLGFDTEFVRDQLAVVQLCAGPHVLLVQVPSCRQPASEQQQQQTKEKAQGGKEQPPWRAPFTLLPELKALLCNPCIPKAAAEAWQDALMVYMGFGVKLRGGLDLTVAVPPDHVDLKRGRDKLGLFDIFRTFFAAADHVQKDKTINHTKWLSSRLDDKQKRYAALDAFVSYAAGVCVLLRPGKAPPLPVDLAAAPEWEVRLAAQWVAVQQYLEAQSPDRTKHDFYRAWFSTTKKGGVVMEVRMSRYNTRLRLRCWAEATLPNGRRVNGRCNMARGRSAHVVKLRWSDTKQNVASLSELPDTVTRIEMTDSSDTPEEAGIKALLPKVLCGAERMRGRPLLEGVFGGGDFSFPAAGPGGANDGAAAAAASASPAATGAAGGGGKKAKGKGKAQEDSTSGGAAVGSATAAAKAASHAVAAVRWLANMAGVNASQARALSEILRGACRTGQHGSATDGSAVQLVQGPPGTGKTTVISHAVRIWLEEAAPRLPLLHKHGGAGSGARLLPAVACVARSNVAAKNIALSLIKRGLGPKDFRLIVSQEFHFEWHEEQYRGELEAVLLLSSELKGADMQRALLEVKVYVTTVSMLANPSFKGTALHGKALSWLVVDEASQICGSDLQLPLYQYGHHLTCLSLFGDDMQLPPFGSEWGGAQIRSIFDQLSSGGGGGGGAAQQRLREQPAGAFHVGPPLCPPAAGGARDVAATGAAATSPVVRLMLDVSYRLPRDLCAFISREMYGGRLQSGRRTGSGGAAGDAFPAHVLWLNVEGEEDRSGGSSCSNPVEARRAVRLVQERYLSTSWTILTGYDLQRSVLEREVLRCGLGRHPQHNQPTQPAGTAAGGGGGSGGGGGGGGDKGPQGSDRVYNIDTFQGREDEVVVVSLTRVKALGFMDDDRRVNVMLTRCTQQLAVVGSLRLALQHPHTLIGRMAEYCILNGRVEQ</sequence>
<dbReference type="Gramene" id="PNW70943">
    <property type="protein sequence ID" value="PNW70943"/>
    <property type="gene ID" value="CHLRE_17g739900v5"/>
</dbReference>
<feature type="compositionally biased region" description="Basic and acidic residues" evidence="5">
    <location>
        <begin position="113"/>
        <end position="122"/>
    </location>
</feature>
<dbReference type="GO" id="GO:0016787">
    <property type="term" value="F:hydrolase activity"/>
    <property type="evidence" value="ECO:0007669"/>
    <property type="project" value="UniProtKB-KW"/>
</dbReference>
<feature type="compositionally biased region" description="Low complexity" evidence="5">
    <location>
        <begin position="232"/>
        <end position="257"/>
    </location>
</feature>
<evidence type="ECO:0000259" key="6">
    <source>
        <dbReference type="Pfam" id="PF13087"/>
    </source>
</evidence>
<keyword evidence="3" id="KW-0347">Helicase</keyword>
<dbReference type="CDD" id="cd18808">
    <property type="entry name" value="SF1_C_Upf1"/>
    <property type="match status" value="1"/>
</dbReference>
<dbReference type="EMBL" id="CM008978">
    <property type="protein sequence ID" value="PNW70943.1"/>
    <property type="molecule type" value="Genomic_DNA"/>
</dbReference>
<dbReference type="PANTHER" id="PTHR43788:SF8">
    <property type="entry name" value="DNA-BINDING PROTEIN SMUBP-2"/>
    <property type="match status" value="1"/>
</dbReference>
<proteinExistence type="predicted"/>
<dbReference type="OrthoDB" id="6513042at2759"/>
<feature type="region of interest" description="Disordered" evidence="5">
    <location>
        <begin position="438"/>
        <end position="458"/>
    </location>
</feature>
<feature type="compositionally biased region" description="Pro residues" evidence="5">
    <location>
        <begin position="130"/>
        <end position="142"/>
    </location>
</feature>
<keyword evidence="8" id="KW-1185">Reference proteome</keyword>
<dbReference type="STRING" id="3055.A0A2K3CRP0"/>
<feature type="region of interest" description="Disordered" evidence="5">
    <location>
        <begin position="1221"/>
        <end position="1260"/>
    </location>
</feature>
<feature type="region of interest" description="Disordered" evidence="5">
    <location>
        <begin position="232"/>
        <end position="282"/>
    </location>
</feature>
<feature type="region of interest" description="Disordered" evidence="5">
    <location>
        <begin position="773"/>
        <end position="800"/>
    </location>
</feature>
<evidence type="ECO:0000256" key="2">
    <source>
        <dbReference type="ARBA" id="ARBA00022801"/>
    </source>
</evidence>
<dbReference type="GO" id="GO:0043139">
    <property type="term" value="F:5'-3' DNA helicase activity"/>
    <property type="evidence" value="ECO:0000318"/>
    <property type="project" value="GO_Central"/>
</dbReference>
<dbReference type="GO" id="GO:0003676">
    <property type="term" value="F:nucleic acid binding"/>
    <property type="evidence" value="ECO:0007669"/>
    <property type="project" value="InterPro"/>
</dbReference>
<feature type="compositionally biased region" description="Low complexity" evidence="5">
    <location>
        <begin position="143"/>
        <end position="167"/>
    </location>
</feature>